<keyword evidence="14" id="KW-1185">Reference proteome</keyword>
<proteinExistence type="predicted"/>
<dbReference type="GO" id="GO:0003677">
    <property type="term" value="F:DNA binding"/>
    <property type="evidence" value="ECO:0007669"/>
    <property type="project" value="UniProtKB-KW"/>
</dbReference>
<dbReference type="PANTHER" id="PTHR47660">
    <property type="entry name" value="TRANSCRIPTION FACTOR WITH C2H2 AND ZN(2)-CYS(6) DNA BINDING DOMAIN (EUROFUNG)-RELATED-RELATED"/>
    <property type="match status" value="1"/>
</dbReference>
<evidence type="ECO:0000256" key="4">
    <source>
        <dbReference type="ARBA" id="ARBA00023015"/>
    </source>
</evidence>
<dbReference type="PROSITE" id="PS50157">
    <property type="entry name" value="ZINC_FINGER_C2H2_2"/>
    <property type="match status" value="2"/>
</dbReference>
<feature type="domain" description="C2H2-type" evidence="12">
    <location>
        <begin position="11"/>
        <end position="38"/>
    </location>
</feature>
<feature type="domain" description="C2H2-type" evidence="12">
    <location>
        <begin position="39"/>
        <end position="66"/>
    </location>
</feature>
<dbReference type="PROSITE" id="PS00463">
    <property type="entry name" value="ZN2_CY6_FUNGAL_1"/>
    <property type="match status" value="1"/>
</dbReference>
<dbReference type="AlphaFoldDB" id="A0A3A3A577"/>
<dbReference type="PANTHER" id="PTHR47660:SF2">
    <property type="entry name" value="TRANSCRIPTION FACTOR WITH C2H2 AND ZN(2)-CYS(6) DNA BINDING DOMAIN (EUROFUNG)"/>
    <property type="match status" value="1"/>
</dbReference>
<dbReference type="CDD" id="cd00067">
    <property type="entry name" value="GAL4"/>
    <property type="match status" value="1"/>
</dbReference>
<keyword evidence="2 8" id="KW-0863">Zinc-finger</keyword>
<keyword evidence="10" id="KW-1133">Transmembrane helix</keyword>
<dbReference type="InterPro" id="IPR013087">
    <property type="entry name" value="Znf_C2H2_type"/>
</dbReference>
<dbReference type="STRING" id="2070753.A0A3A3A577"/>
<sequence>MNSPKPKDGYFQCGFCQKHYNRADHLIRHVRSHTREKPYVCHICNKGFARPDLVKRHAVSHDNDRGVKRKGLLAAHKNGRVSQACKTCAASKLKCDEQKPCRRCRMKKLVCDWPQESGGGDNSPEQPQMRVEESHQQVPDGLSFSIDPALTDAQAQLDIPNVCMDSYLTPEQLSPANNEIITAECGDQTCSPTDNGSGIFSVDGTFFPDFIPDSLIASLPRFGETDPSLNLAQDPLDNNLQFDFNLTDGDFGLIDFFNSRGTLQDSELNNNANGTNDYIDTDSGIAIGAEAFRRSSLSAWKPAHEDHAFADQENLSVPKSIDSPESNVTSDRQMLSERLSPSSRDLIFGIVLQTSQQANMTRIMKSFPSTELLDSLIQSFFEWQRQQLDSWIHGPTFKPNQEDPDILAALAAAGAVRSTIPTIRKLGYALMEIVRLYFPVKYEQDNSTTRGLRSSQTYALVIDIGIWSGNRRRTEIAESFEQPLTTMLRRALRFRRSVYVDITPNPDDMGGSLERKWHEWVEQESFKRLVYHMFCHDGQSSMMLHVNPLISYAELELPLPASRQLWEAKSAVEWKEIYLSVGPPSRERLPSLADLLHDISQLTIYQGKIDVEMAAFVLLHGLFALIHEYHRLKFISKGNSKHWHALVINSRHQELSETLQHFRVVCSGWHRAVRPEISLVLEVISMFLHMSLEELQLFAGKEDKNEARMVYQSALEWINSMDSRRAVWHAGQIIRAATAMPYGSLTGIFAIGVYYASLAFWSYSVVSKAKDAKVAAGRSSSCVSMAGDSPVVLLDDEKSTDVQKFISLGWGRPCLRGTQSPILVADPCLTMHVVEEVLRAGVNHDALPPLVQSLCQLLCDLGKAARCSVAPSAMRIGT</sequence>
<feature type="compositionally biased region" description="Polar residues" evidence="9">
    <location>
        <begin position="313"/>
        <end position="334"/>
    </location>
</feature>
<dbReference type="SMART" id="SM00066">
    <property type="entry name" value="GAL4"/>
    <property type="match status" value="1"/>
</dbReference>
<dbReference type="SMART" id="SM00355">
    <property type="entry name" value="ZnF_C2H2"/>
    <property type="match status" value="2"/>
</dbReference>
<dbReference type="InterPro" id="IPR007219">
    <property type="entry name" value="XnlR_reg_dom"/>
</dbReference>
<keyword evidence="7" id="KW-0539">Nucleus</keyword>
<keyword evidence="3" id="KW-0862">Zinc</keyword>
<evidence type="ECO:0000313" key="13">
    <source>
        <dbReference type="EMBL" id="RJE26864.1"/>
    </source>
</evidence>
<dbReference type="PROSITE" id="PS50048">
    <property type="entry name" value="ZN2_CY6_FUNGAL_2"/>
    <property type="match status" value="1"/>
</dbReference>
<dbReference type="Gene3D" id="3.30.160.60">
    <property type="entry name" value="Classic Zinc Finger"/>
    <property type="match status" value="2"/>
</dbReference>
<evidence type="ECO:0000256" key="1">
    <source>
        <dbReference type="ARBA" id="ARBA00022723"/>
    </source>
</evidence>
<dbReference type="Gene3D" id="4.10.240.10">
    <property type="entry name" value="Zn(2)-C6 fungal-type DNA-binding domain"/>
    <property type="match status" value="1"/>
</dbReference>
<keyword evidence="10" id="KW-0812">Transmembrane</keyword>
<feature type="domain" description="Zn(2)-C6 fungal-type" evidence="11">
    <location>
        <begin position="84"/>
        <end position="113"/>
    </location>
</feature>
<dbReference type="SUPFAM" id="SSF57701">
    <property type="entry name" value="Zn2/Cys6 DNA-binding domain"/>
    <property type="match status" value="1"/>
</dbReference>
<dbReference type="FunFam" id="3.30.160.60:FF:002343">
    <property type="entry name" value="Zinc finger protein 33A"/>
    <property type="match status" value="1"/>
</dbReference>
<accession>A0A3A3A577</accession>
<dbReference type="SUPFAM" id="SSF57667">
    <property type="entry name" value="beta-beta-alpha zinc fingers"/>
    <property type="match status" value="1"/>
</dbReference>
<dbReference type="Pfam" id="PF00096">
    <property type="entry name" value="zf-C2H2"/>
    <property type="match status" value="2"/>
</dbReference>
<keyword evidence="6" id="KW-0804">Transcription</keyword>
<dbReference type="EMBL" id="MVGC01000013">
    <property type="protein sequence ID" value="RJE26864.1"/>
    <property type="molecule type" value="Genomic_DNA"/>
</dbReference>
<dbReference type="GO" id="GO:0000981">
    <property type="term" value="F:DNA-binding transcription factor activity, RNA polymerase II-specific"/>
    <property type="evidence" value="ECO:0007669"/>
    <property type="project" value="InterPro"/>
</dbReference>
<name>A0A3A3A577_9EURO</name>
<dbReference type="Pfam" id="PF04082">
    <property type="entry name" value="Fungal_trans"/>
    <property type="match status" value="1"/>
</dbReference>
<evidence type="ECO:0000259" key="11">
    <source>
        <dbReference type="PROSITE" id="PS50048"/>
    </source>
</evidence>
<evidence type="ECO:0000256" key="10">
    <source>
        <dbReference type="SAM" id="Phobius"/>
    </source>
</evidence>
<evidence type="ECO:0000313" key="14">
    <source>
        <dbReference type="Proteomes" id="UP000266188"/>
    </source>
</evidence>
<evidence type="ECO:0000256" key="6">
    <source>
        <dbReference type="ARBA" id="ARBA00023163"/>
    </source>
</evidence>
<dbReference type="Pfam" id="PF00172">
    <property type="entry name" value="Zn_clus"/>
    <property type="match status" value="1"/>
</dbReference>
<evidence type="ECO:0000256" key="8">
    <source>
        <dbReference type="PROSITE-ProRule" id="PRU00042"/>
    </source>
</evidence>
<dbReference type="GO" id="GO:0006351">
    <property type="term" value="P:DNA-templated transcription"/>
    <property type="evidence" value="ECO:0007669"/>
    <property type="project" value="InterPro"/>
</dbReference>
<organism evidence="13 14">
    <name type="scientific">Aspergillus sclerotialis</name>
    <dbReference type="NCBI Taxonomy" id="2070753"/>
    <lineage>
        <taxon>Eukaryota</taxon>
        <taxon>Fungi</taxon>
        <taxon>Dikarya</taxon>
        <taxon>Ascomycota</taxon>
        <taxon>Pezizomycotina</taxon>
        <taxon>Eurotiomycetes</taxon>
        <taxon>Eurotiomycetidae</taxon>
        <taxon>Eurotiales</taxon>
        <taxon>Aspergillaceae</taxon>
        <taxon>Aspergillus</taxon>
        <taxon>Aspergillus subgen. Polypaecilum</taxon>
    </lineage>
</organism>
<dbReference type="InterPro" id="IPR036864">
    <property type="entry name" value="Zn2-C6_fun-type_DNA-bd_sf"/>
</dbReference>
<reference evidence="14" key="1">
    <citation type="submission" date="2017-02" db="EMBL/GenBank/DDBJ databases">
        <authorList>
            <person name="Tafer H."/>
            <person name="Lopandic K."/>
        </authorList>
    </citation>
    <scope>NUCLEOTIDE SEQUENCE [LARGE SCALE GENOMIC DNA]</scope>
    <source>
        <strain evidence="14">CBS 366.77</strain>
    </source>
</reference>
<keyword evidence="1" id="KW-0479">Metal-binding</keyword>
<keyword evidence="5" id="KW-0238">DNA-binding</keyword>
<keyword evidence="4" id="KW-0805">Transcription regulation</keyword>
<evidence type="ECO:0000256" key="7">
    <source>
        <dbReference type="ARBA" id="ARBA00023242"/>
    </source>
</evidence>
<evidence type="ECO:0000256" key="2">
    <source>
        <dbReference type="ARBA" id="ARBA00022771"/>
    </source>
</evidence>
<feature type="transmembrane region" description="Helical" evidence="10">
    <location>
        <begin position="742"/>
        <end position="763"/>
    </location>
</feature>
<keyword evidence="10" id="KW-0472">Membrane</keyword>
<dbReference type="OrthoDB" id="40579at2759"/>
<dbReference type="GO" id="GO:0008270">
    <property type="term" value="F:zinc ion binding"/>
    <property type="evidence" value="ECO:0007669"/>
    <property type="project" value="UniProtKB-KW"/>
</dbReference>
<evidence type="ECO:0000256" key="9">
    <source>
        <dbReference type="SAM" id="MobiDB-lite"/>
    </source>
</evidence>
<evidence type="ECO:0000256" key="5">
    <source>
        <dbReference type="ARBA" id="ARBA00023125"/>
    </source>
</evidence>
<dbReference type="InterPro" id="IPR001138">
    <property type="entry name" value="Zn2Cys6_DnaBD"/>
</dbReference>
<evidence type="ECO:0000256" key="3">
    <source>
        <dbReference type="ARBA" id="ARBA00022833"/>
    </source>
</evidence>
<dbReference type="InterPro" id="IPR036236">
    <property type="entry name" value="Znf_C2H2_sf"/>
</dbReference>
<comment type="caution">
    <text evidence="13">The sequence shown here is derived from an EMBL/GenBank/DDBJ whole genome shotgun (WGS) entry which is preliminary data.</text>
</comment>
<dbReference type="PROSITE" id="PS00028">
    <property type="entry name" value="ZINC_FINGER_C2H2_1"/>
    <property type="match status" value="2"/>
</dbReference>
<evidence type="ECO:0000259" key="12">
    <source>
        <dbReference type="PROSITE" id="PS50157"/>
    </source>
</evidence>
<gene>
    <name evidence="13" type="ORF">PHISCL_00776</name>
</gene>
<protein>
    <submittedName>
        <fullName evidence="13">C6 transcription factor RegA</fullName>
    </submittedName>
</protein>
<dbReference type="Proteomes" id="UP000266188">
    <property type="component" value="Unassembled WGS sequence"/>
</dbReference>
<feature type="region of interest" description="Disordered" evidence="9">
    <location>
        <begin position="309"/>
        <end position="334"/>
    </location>
</feature>